<dbReference type="EMBL" id="BARU01039512">
    <property type="protein sequence ID" value="GAH81924.1"/>
    <property type="molecule type" value="Genomic_DNA"/>
</dbReference>
<dbReference type="InterPro" id="IPR013087">
    <property type="entry name" value="Znf_C2H2_type"/>
</dbReference>
<evidence type="ECO:0000313" key="2">
    <source>
        <dbReference type="EMBL" id="GAH81924.1"/>
    </source>
</evidence>
<feature type="non-terminal residue" evidence="2">
    <location>
        <position position="1"/>
    </location>
</feature>
<feature type="domain" description="C2H2-type" evidence="1">
    <location>
        <begin position="22"/>
        <end position="50"/>
    </location>
</feature>
<gene>
    <name evidence="2" type="ORF">S03H2_61232</name>
</gene>
<dbReference type="SMART" id="SM00355">
    <property type="entry name" value="ZnF_C2H2"/>
    <property type="match status" value="1"/>
</dbReference>
<evidence type="ECO:0000259" key="1">
    <source>
        <dbReference type="PROSITE" id="PS50157"/>
    </source>
</evidence>
<organism evidence="2">
    <name type="scientific">marine sediment metagenome</name>
    <dbReference type="NCBI Taxonomy" id="412755"/>
    <lineage>
        <taxon>unclassified sequences</taxon>
        <taxon>metagenomes</taxon>
        <taxon>ecological metagenomes</taxon>
    </lineage>
</organism>
<reference evidence="2" key="1">
    <citation type="journal article" date="2014" name="Front. Microbiol.">
        <title>High frequency of phylogenetically diverse reductive dehalogenase-homologous genes in deep subseafloor sedimentary metagenomes.</title>
        <authorList>
            <person name="Kawai M."/>
            <person name="Futagami T."/>
            <person name="Toyoda A."/>
            <person name="Takaki Y."/>
            <person name="Nishi S."/>
            <person name="Hori S."/>
            <person name="Arai W."/>
            <person name="Tsubouchi T."/>
            <person name="Morono Y."/>
            <person name="Uchiyama I."/>
            <person name="Ito T."/>
            <person name="Fujiyama A."/>
            <person name="Inagaki F."/>
            <person name="Takami H."/>
        </authorList>
    </citation>
    <scope>NUCLEOTIDE SEQUENCE</scope>
    <source>
        <strain evidence="2">Expedition CK06-06</strain>
    </source>
</reference>
<comment type="caution">
    <text evidence="2">The sequence shown here is derived from an EMBL/GenBank/DDBJ whole genome shotgun (WGS) entry which is preliminary data.</text>
</comment>
<name>X1JUH8_9ZZZZ</name>
<dbReference type="PROSITE" id="PS50157">
    <property type="entry name" value="ZINC_FINGER_C2H2_2"/>
    <property type="match status" value="1"/>
</dbReference>
<feature type="non-terminal residue" evidence="2">
    <location>
        <position position="239"/>
    </location>
</feature>
<protein>
    <recommendedName>
        <fullName evidence="1">C2H2-type domain-containing protein</fullName>
    </recommendedName>
</protein>
<dbReference type="AlphaFoldDB" id="X1JUH8"/>
<proteinExistence type="predicted"/>
<sequence length="239" mass="27029">AITPEYENVITVTEEAPPPPVYTCPICGAEFPSKEERDEHMMEAHPPAPPEVDVLAARDITHDTATFRGELIATGRCAVVYCYFEWGKTTDYGEKTPEVRLDSGDIGNIFYVELLHLLEPNTTYHFRAVAVARCEPISPLELYSYSPDMSFPTSDIVLEGFTMRVRNAPAGATDWIAKYTAGDPYPHMRLKLPLSATWEWEPKTYHVNQTTLPDEPRDFLFMAMDSAGHSLQLHIFPFR</sequence>
<dbReference type="PROSITE" id="PS00028">
    <property type="entry name" value="ZINC_FINGER_C2H2_1"/>
    <property type="match status" value="1"/>
</dbReference>
<accession>X1JUH8</accession>